<feature type="active site" description="Charge relay system" evidence="5">
    <location>
        <position position="190"/>
    </location>
</feature>
<evidence type="ECO:0000313" key="7">
    <source>
        <dbReference type="EMBL" id="TMQ69527.1"/>
    </source>
</evidence>
<dbReference type="PRINTS" id="PR00723">
    <property type="entry name" value="SUBTILISIN"/>
</dbReference>
<dbReference type="InterPro" id="IPR036852">
    <property type="entry name" value="Peptidase_S8/S53_dom_sf"/>
</dbReference>
<reference evidence="7 8" key="1">
    <citation type="journal article" date="2019" name="Nat. Microbiol.">
        <title>Mediterranean grassland soil C-N compound turnover is dependent on rainfall and depth, and is mediated by genomically divergent microorganisms.</title>
        <authorList>
            <person name="Diamond S."/>
            <person name="Andeer P.F."/>
            <person name="Li Z."/>
            <person name="Crits-Christoph A."/>
            <person name="Burstein D."/>
            <person name="Anantharaman K."/>
            <person name="Lane K.R."/>
            <person name="Thomas B.C."/>
            <person name="Pan C."/>
            <person name="Northen T.R."/>
            <person name="Banfield J.F."/>
        </authorList>
    </citation>
    <scope>NUCLEOTIDE SEQUENCE [LARGE SCALE GENOMIC DNA]</scope>
    <source>
        <strain evidence="7">WS_10</strain>
    </source>
</reference>
<dbReference type="InterPro" id="IPR015500">
    <property type="entry name" value="Peptidase_S8_subtilisin-rel"/>
</dbReference>
<dbReference type="PANTHER" id="PTHR43806">
    <property type="entry name" value="PEPTIDASE S8"/>
    <property type="match status" value="1"/>
</dbReference>
<keyword evidence="3 5" id="KW-0378">Hydrolase</keyword>
<evidence type="ECO:0000256" key="4">
    <source>
        <dbReference type="ARBA" id="ARBA00022825"/>
    </source>
</evidence>
<dbReference type="Proteomes" id="UP000319836">
    <property type="component" value="Unassembled WGS sequence"/>
</dbReference>
<evidence type="ECO:0000256" key="1">
    <source>
        <dbReference type="ARBA" id="ARBA00011073"/>
    </source>
</evidence>
<keyword evidence="2 5" id="KW-0645">Protease</keyword>
<evidence type="ECO:0000313" key="8">
    <source>
        <dbReference type="Proteomes" id="UP000319836"/>
    </source>
</evidence>
<comment type="caution">
    <text evidence="7">The sequence shown here is derived from an EMBL/GenBank/DDBJ whole genome shotgun (WGS) entry which is preliminary data.</text>
</comment>
<dbReference type="PANTHER" id="PTHR43806:SF11">
    <property type="entry name" value="CEREVISIN-RELATED"/>
    <property type="match status" value="1"/>
</dbReference>
<evidence type="ECO:0000256" key="3">
    <source>
        <dbReference type="ARBA" id="ARBA00022801"/>
    </source>
</evidence>
<dbReference type="PROSITE" id="PS51892">
    <property type="entry name" value="SUBTILASE"/>
    <property type="match status" value="1"/>
</dbReference>
<evidence type="ECO:0000256" key="5">
    <source>
        <dbReference type="PROSITE-ProRule" id="PRU01240"/>
    </source>
</evidence>
<organism evidence="7 8">
    <name type="scientific">Eiseniibacteriota bacterium</name>
    <dbReference type="NCBI Taxonomy" id="2212470"/>
    <lineage>
        <taxon>Bacteria</taxon>
        <taxon>Candidatus Eiseniibacteriota</taxon>
    </lineage>
</organism>
<dbReference type="Pfam" id="PF00082">
    <property type="entry name" value="Peptidase_S8"/>
    <property type="match status" value="1"/>
</dbReference>
<feature type="active site" description="Charge relay system" evidence="5">
    <location>
        <position position="409"/>
    </location>
</feature>
<dbReference type="SUPFAM" id="SSF52743">
    <property type="entry name" value="Subtilisin-like"/>
    <property type="match status" value="1"/>
</dbReference>
<dbReference type="GO" id="GO:0004252">
    <property type="term" value="F:serine-type endopeptidase activity"/>
    <property type="evidence" value="ECO:0007669"/>
    <property type="project" value="UniProtKB-UniRule"/>
</dbReference>
<keyword evidence="4 5" id="KW-0720">Serine protease</keyword>
<dbReference type="AlphaFoldDB" id="A0A538U0V1"/>
<dbReference type="InterPro" id="IPR050131">
    <property type="entry name" value="Peptidase_S8_subtilisin-like"/>
</dbReference>
<dbReference type="EMBL" id="VBPA01000289">
    <property type="protein sequence ID" value="TMQ69527.1"/>
    <property type="molecule type" value="Genomic_DNA"/>
</dbReference>
<accession>A0A538U0V1</accession>
<feature type="active site" description="Charge relay system" evidence="5">
    <location>
        <position position="245"/>
    </location>
</feature>
<sequence length="602" mass="62491">MSRRKGTSRWTRWVARARWARAWPLLTLVLVAPMAWAGPYIWDQDGDHVDDRMETVHLFGYALAFENGDTLARQRIDVTRVPTGLAYGVYVIYDHVPTSSDLASLTLLGMPVLHRIESLPAVRGVGSFAQVEAAAALPGVERVEAAPVAHLLLHDNAAAIAARDESQRVFPTWSGAGGGDGQGVVVAILDTGVNDAAEGGWPGHESVSGRCVGGATFVASDSTLDTGRDASVNPADHGGSLTGAHATHVAGIVLGSGGASGYAQGIAPGARFVDVKVLSDAGSGTGVPEALDWCIHNAHRDWGVPEYQGIGVINLSLSSPDASDGNDLGSRLAAEAVRRGIVVVASMGNDGAAIVPSPAAGDGVLAVGAFDAQRTGADTDDVFASFSNRGPRASDGDGESADELKSGTSMAAAFVSGAVACLRSQAPSLTPDAMASLLHDTAWRGTAGLPSGPAGSDPRWQAARGFGALDLYAAKLELENRDHTQVERLALEPSATQIAAELRTMRERGVTSFDFERAPDVAGAPGAFVIDDSVPASGDSSLADATNRQIYDRAWSVPGNERGVPFWYRVAWTEAGVRSVTPARRLVSPIGPSAATVEVTIA</sequence>
<protein>
    <recommendedName>
        <fullName evidence="6">Peptidase S8/S53 domain-containing protein</fullName>
    </recommendedName>
</protein>
<feature type="non-terminal residue" evidence="7">
    <location>
        <position position="602"/>
    </location>
</feature>
<gene>
    <name evidence="7" type="ORF">E6K80_11380</name>
</gene>
<dbReference type="Gene3D" id="3.40.50.200">
    <property type="entry name" value="Peptidase S8/S53 domain"/>
    <property type="match status" value="1"/>
</dbReference>
<comment type="similarity">
    <text evidence="1 5">Belongs to the peptidase S8 family.</text>
</comment>
<proteinExistence type="inferred from homology"/>
<evidence type="ECO:0000259" key="6">
    <source>
        <dbReference type="Pfam" id="PF00082"/>
    </source>
</evidence>
<evidence type="ECO:0000256" key="2">
    <source>
        <dbReference type="ARBA" id="ARBA00022670"/>
    </source>
</evidence>
<dbReference type="GO" id="GO:0006508">
    <property type="term" value="P:proteolysis"/>
    <property type="evidence" value="ECO:0007669"/>
    <property type="project" value="UniProtKB-KW"/>
</dbReference>
<feature type="domain" description="Peptidase S8/S53" evidence="6">
    <location>
        <begin position="181"/>
        <end position="467"/>
    </location>
</feature>
<name>A0A538U0V1_UNCEI</name>
<dbReference type="InterPro" id="IPR000209">
    <property type="entry name" value="Peptidase_S8/S53_dom"/>
</dbReference>